<dbReference type="EMBL" id="LVYI01000009">
    <property type="protein sequence ID" value="OAP56085.1"/>
    <property type="molecule type" value="Genomic_DNA"/>
</dbReference>
<gene>
    <name evidence="2" type="ORF">AYL99_09264</name>
</gene>
<feature type="region of interest" description="Disordered" evidence="1">
    <location>
        <begin position="428"/>
        <end position="461"/>
    </location>
</feature>
<sequence>MAVRMKEPDADQVYFCENSCPASYSGCLDEDGSSMTEQEIAEFIRYSNPRLYEKLKGVRFTSSHLPCDDHPESDDIFGDGNTTASSSDVDCPYEVDFTSPSSSGPYPAAGPIVLEGRYHFTFYQHCEPRIVYCCSSPTCPNPRNVIPVGNYFAIVRDTALYEDDDRLTDYNRVAYYCLDCLDCIEEVVDREEHPGHGQKIGAPLVDGAQPDRNLILHKAQEIYPELRPKDFFFIRIPSEDEPESELGKASNSKMAVRLRRQKQLEIHRIAEELREKQLTAVYRMSDRMPKSDPFGLRISGPLESQPYRERYKKQGLEWINRLEGFEVKDAQDKDRATTNHAPASDLEMVDVPVCYCREPADDEPMLRCQSASCMLGPIHFRCSGLDRLLLDTDEYWCGYCVSDFTGDTKQIRGNRVLGDGISGSENGLSISDVEIGDADSGDMASGDEEDDSEVEHHHMPSAYGFVAVNRFRSQGE</sequence>
<keyword evidence="3" id="KW-1185">Reference proteome</keyword>
<dbReference type="Gene3D" id="3.30.40.10">
    <property type="entry name" value="Zinc/RING finger domain, C3HC4 (zinc finger)"/>
    <property type="match status" value="1"/>
</dbReference>
<dbReference type="Proteomes" id="UP000078343">
    <property type="component" value="Unassembled WGS sequence"/>
</dbReference>
<proteinExistence type="predicted"/>
<feature type="compositionally biased region" description="Acidic residues" evidence="1">
    <location>
        <begin position="434"/>
        <end position="453"/>
    </location>
</feature>
<dbReference type="InterPro" id="IPR013083">
    <property type="entry name" value="Znf_RING/FYVE/PHD"/>
</dbReference>
<dbReference type="InterPro" id="IPR011011">
    <property type="entry name" value="Znf_FYVE_PHD"/>
</dbReference>
<accession>A0A178ZAG4</accession>
<comment type="caution">
    <text evidence="2">The sequence shown here is derived from an EMBL/GenBank/DDBJ whole genome shotgun (WGS) entry which is preliminary data.</text>
</comment>
<evidence type="ECO:0008006" key="4">
    <source>
        <dbReference type="Google" id="ProtNLM"/>
    </source>
</evidence>
<protein>
    <recommendedName>
        <fullName evidence="4">Zinc finger PHD-type domain-containing protein</fullName>
    </recommendedName>
</protein>
<dbReference type="SUPFAM" id="SSF57903">
    <property type="entry name" value="FYVE/PHD zinc finger"/>
    <property type="match status" value="1"/>
</dbReference>
<reference evidence="2 3" key="1">
    <citation type="submission" date="2016-04" db="EMBL/GenBank/DDBJ databases">
        <title>Draft genome of Fonsecaea erecta CBS 125763.</title>
        <authorList>
            <person name="Weiss V.A."/>
            <person name="Vicente V.A."/>
            <person name="Raittz R.T."/>
            <person name="Moreno L.F."/>
            <person name="De Souza E.M."/>
            <person name="Pedrosa F.O."/>
            <person name="Steffens M.B."/>
            <person name="Faoro H."/>
            <person name="Tadra-Sfeir M.Z."/>
            <person name="Najafzadeh M.J."/>
            <person name="Felipe M.S."/>
            <person name="Teixeira M."/>
            <person name="Sun J."/>
            <person name="Xi L."/>
            <person name="Gomes R."/>
            <person name="De Azevedo C.M."/>
            <person name="Salgado C.G."/>
            <person name="Da Silva M.B."/>
            <person name="Nascimento M.F."/>
            <person name="Queiroz-Telles F."/>
            <person name="Attili D.S."/>
            <person name="Gorbushina A."/>
        </authorList>
    </citation>
    <scope>NUCLEOTIDE SEQUENCE [LARGE SCALE GENOMIC DNA]</scope>
    <source>
        <strain evidence="2 3">CBS 125763</strain>
    </source>
</reference>
<dbReference type="RefSeq" id="XP_018689452.1">
    <property type="nucleotide sequence ID" value="XM_018840771.1"/>
</dbReference>
<dbReference type="AlphaFoldDB" id="A0A178ZAG4"/>
<name>A0A178ZAG4_9EURO</name>
<evidence type="ECO:0000256" key="1">
    <source>
        <dbReference type="SAM" id="MobiDB-lite"/>
    </source>
</evidence>
<evidence type="ECO:0000313" key="2">
    <source>
        <dbReference type="EMBL" id="OAP56085.1"/>
    </source>
</evidence>
<evidence type="ECO:0000313" key="3">
    <source>
        <dbReference type="Proteomes" id="UP000078343"/>
    </source>
</evidence>
<organism evidence="2 3">
    <name type="scientific">Fonsecaea erecta</name>
    <dbReference type="NCBI Taxonomy" id="1367422"/>
    <lineage>
        <taxon>Eukaryota</taxon>
        <taxon>Fungi</taxon>
        <taxon>Dikarya</taxon>
        <taxon>Ascomycota</taxon>
        <taxon>Pezizomycotina</taxon>
        <taxon>Eurotiomycetes</taxon>
        <taxon>Chaetothyriomycetidae</taxon>
        <taxon>Chaetothyriales</taxon>
        <taxon>Herpotrichiellaceae</taxon>
        <taxon>Fonsecaea</taxon>
    </lineage>
</organism>
<dbReference type="GeneID" id="30013432"/>
<dbReference type="OrthoDB" id="5411773at2759"/>